<dbReference type="RefSeq" id="WP_089804397.1">
    <property type="nucleotide sequence ID" value="NZ_FOYT01000001.1"/>
</dbReference>
<dbReference type="STRING" id="553469.SAMN04487947_0572"/>
<sequence>MPEDGEAPPSLSDGFPMDRDPSAAVAPDHAAAEGAPEETTVGSSNVREMLFSTEPERSLDAIESPWDPDRGGPTRVYRGLQKMAEVEGMPAIFDVGVGIAETVVWIQREREEAASDQEDDADQEGEQFDEDLGALAGAGGV</sequence>
<name>A0A1I6G4R3_9EURY</name>
<feature type="compositionally biased region" description="Low complexity" evidence="1">
    <location>
        <begin position="22"/>
        <end position="38"/>
    </location>
</feature>
<protein>
    <submittedName>
        <fullName evidence="2">Uncharacterized protein</fullName>
    </submittedName>
</protein>
<dbReference type="AlphaFoldDB" id="A0A1I6G4R3"/>
<evidence type="ECO:0000313" key="2">
    <source>
        <dbReference type="EMBL" id="SFR37185.1"/>
    </source>
</evidence>
<accession>A0A1I6G4R3</accession>
<feature type="compositionally biased region" description="Acidic residues" evidence="1">
    <location>
        <begin position="114"/>
        <end position="132"/>
    </location>
</feature>
<dbReference type="EMBL" id="FOYT01000001">
    <property type="protein sequence ID" value="SFR37185.1"/>
    <property type="molecule type" value="Genomic_DNA"/>
</dbReference>
<feature type="region of interest" description="Disordered" evidence="1">
    <location>
        <begin position="54"/>
        <end position="73"/>
    </location>
</feature>
<keyword evidence="3" id="KW-1185">Reference proteome</keyword>
<evidence type="ECO:0000313" key="3">
    <source>
        <dbReference type="Proteomes" id="UP000198531"/>
    </source>
</evidence>
<feature type="region of interest" description="Disordered" evidence="1">
    <location>
        <begin position="110"/>
        <end position="141"/>
    </location>
</feature>
<dbReference type="Proteomes" id="UP000198531">
    <property type="component" value="Unassembled WGS sequence"/>
</dbReference>
<proteinExistence type="predicted"/>
<feature type="region of interest" description="Disordered" evidence="1">
    <location>
        <begin position="1"/>
        <end position="45"/>
    </location>
</feature>
<dbReference type="OrthoDB" id="291334at2157"/>
<reference evidence="3" key="1">
    <citation type="submission" date="2016-10" db="EMBL/GenBank/DDBJ databases">
        <authorList>
            <person name="Varghese N."/>
            <person name="Submissions S."/>
        </authorList>
    </citation>
    <scope>NUCLEOTIDE SEQUENCE [LARGE SCALE GENOMIC DNA]</scope>
    <source>
        <strain evidence="3">CGMCC 1.7736</strain>
    </source>
</reference>
<gene>
    <name evidence="2" type="ORF">SAMN04487947_0572</name>
</gene>
<organism evidence="2 3">
    <name type="scientific">Halogeometricum rufum</name>
    <dbReference type="NCBI Taxonomy" id="553469"/>
    <lineage>
        <taxon>Archaea</taxon>
        <taxon>Methanobacteriati</taxon>
        <taxon>Methanobacteriota</taxon>
        <taxon>Stenosarchaea group</taxon>
        <taxon>Halobacteria</taxon>
        <taxon>Halobacteriales</taxon>
        <taxon>Haloferacaceae</taxon>
        <taxon>Halogeometricum</taxon>
    </lineage>
</organism>
<evidence type="ECO:0000256" key="1">
    <source>
        <dbReference type="SAM" id="MobiDB-lite"/>
    </source>
</evidence>